<name>A0ABY5VDK5_9FIRM</name>
<dbReference type="EMBL" id="CP102290">
    <property type="protein sequence ID" value="UWP57936.1"/>
    <property type="molecule type" value="Genomic_DNA"/>
</dbReference>
<accession>A0ABY5VDK5</accession>
<feature type="domain" description="Serine aminopeptidase S33" evidence="2">
    <location>
        <begin position="28"/>
        <end position="146"/>
    </location>
</feature>
<evidence type="ECO:0000259" key="2">
    <source>
        <dbReference type="Pfam" id="PF12146"/>
    </source>
</evidence>
<evidence type="ECO:0000256" key="1">
    <source>
        <dbReference type="ARBA" id="ARBA00022801"/>
    </source>
</evidence>
<dbReference type="Pfam" id="PF12146">
    <property type="entry name" value="Hydrolase_4"/>
    <property type="match status" value="1"/>
</dbReference>
<reference evidence="3" key="1">
    <citation type="journal article" date="2022" name="Cell">
        <title>Design, construction, and in vivo augmentation of a complex gut microbiome.</title>
        <authorList>
            <person name="Cheng A.G."/>
            <person name="Ho P.Y."/>
            <person name="Aranda-Diaz A."/>
            <person name="Jain S."/>
            <person name="Yu F.B."/>
            <person name="Meng X."/>
            <person name="Wang M."/>
            <person name="Iakiviak M."/>
            <person name="Nagashima K."/>
            <person name="Zhao A."/>
            <person name="Murugkar P."/>
            <person name="Patil A."/>
            <person name="Atabakhsh K."/>
            <person name="Weakley A."/>
            <person name="Yan J."/>
            <person name="Brumbaugh A.R."/>
            <person name="Higginbottom S."/>
            <person name="Dimas A."/>
            <person name="Shiver A.L."/>
            <person name="Deutschbauer A."/>
            <person name="Neff N."/>
            <person name="Sonnenburg J.L."/>
            <person name="Huang K.C."/>
            <person name="Fischbach M.A."/>
        </authorList>
    </citation>
    <scope>NUCLEOTIDE SEQUENCE</scope>
    <source>
        <strain evidence="3">DSM 19829</strain>
    </source>
</reference>
<protein>
    <submittedName>
        <fullName evidence="3">Alpha/beta hydrolase</fullName>
    </submittedName>
</protein>
<evidence type="ECO:0000313" key="3">
    <source>
        <dbReference type="EMBL" id="UWP57936.1"/>
    </source>
</evidence>
<dbReference type="RefSeq" id="WP_028528437.1">
    <property type="nucleotide sequence ID" value="NZ_CABLBR010000011.1"/>
</dbReference>
<dbReference type="PANTHER" id="PTHR22946">
    <property type="entry name" value="DIENELACTONE HYDROLASE DOMAIN-CONTAINING PROTEIN-RELATED"/>
    <property type="match status" value="1"/>
</dbReference>
<dbReference type="Proteomes" id="UP001060164">
    <property type="component" value="Chromosome"/>
</dbReference>
<proteinExistence type="predicted"/>
<keyword evidence="4" id="KW-1185">Reference proteome</keyword>
<dbReference type="GO" id="GO:0016787">
    <property type="term" value="F:hydrolase activity"/>
    <property type="evidence" value="ECO:0007669"/>
    <property type="project" value="UniProtKB-KW"/>
</dbReference>
<dbReference type="InterPro" id="IPR050261">
    <property type="entry name" value="FrsA_esterase"/>
</dbReference>
<sequence>MERQISFISRHHKVNGWAHIPKTSDKAPAIVLCHGFTGNCSEHGLFESFGREASEAGFYVLRIDCVGSGESGGDFAEHTCLGGWRDDMLTAFAFAAEQPEVDALRMAAMGISMGAGAALLSLEESRIKAAVGWAPVLYPAEVFRKIMGDENWGKLRGGERVRHEYAGVEFDMGAHFLRDAENLSVEQAVRKSGKPVLLCLGSADPVIDPGFGPRMEALSIPGVTVQTVQNENHSFLVCQQENIAAAIEFLQGQLM</sequence>
<dbReference type="PANTHER" id="PTHR22946:SF9">
    <property type="entry name" value="POLYKETIDE TRANSFERASE AF380"/>
    <property type="match status" value="1"/>
</dbReference>
<dbReference type="InterPro" id="IPR022742">
    <property type="entry name" value="Hydrolase_4"/>
</dbReference>
<dbReference type="Gene3D" id="3.40.50.1820">
    <property type="entry name" value="alpha/beta hydrolase"/>
    <property type="match status" value="1"/>
</dbReference>
<dbReference type="InterPro" id="IPR029058">
    <property type="entry name" value="AB_hydrolase_fold"/>
</dbReference>
<dbReference type="SUPFAM" id="SSF53474">
    <property type="entry name" value="alpha/beta-Hydrolases"/>
    <property type="match status" value="1"/>
</dbReference>
<evidence type="ECO:0000313" key="4">
    <source>
        <dbReference type="Proteomes" id="UP001060164"/>
    </source>
</evidence>
<keyword evidence="1 3" id="KW-0378">Hydrolase</keyword>
<organism evidence="3 4">
    <name type="scientific">Ruminococcus gauvreauii</name>
    <dbReference type="NCBI Taxonomy" id="438033"/>
    <lineage>
        <taxon>Bacteria</taxon>
        <taxon>Bacillati</taxon>
        <taxon>Bacillota</taxon>
        <taxon>Clostridia</taxon>
        <taxon>Eubacteriales</taxon>
        <taxon>Oscillospiraceae</taxon>
        <taxon>Ruminococcus</taxon>
    </lineage>
</organism>
<gene>
    <name evidence="3" type="ORF">NQ502_11045</name>
</gene>